<name>A0A6M4A4N4_9BURK</name>
<evidence type="ECO:0000313" key="3">
    <source>
        <dbReference type="Proteomes" id="UP000274350"/>
    </source>
</evidence>
<accession>A0A6M4A4N4</accession>
<feature type="transmembrane region" description="Helical" evidence="1">
    <location>
        <begin position="160"/>
        <end position="184"/>
    </location>
</feature>
<evidence type="ECO:0000256" key="1">
    <source>
        <dbReference type="SAM" id="Phobius"/>
    </source>
</evidence>
<gene>
    <name evidence="2" type="ORF">EJG51_009490</name>
</gene>
<dbReference type="GO" id="GO:0005548">
    <property type="term" value="F:phospholipid transporter activity"/>
    <property type="evidence" value="ECO:0007669"/>
    <property type="project" value="TreeGrafter"/>
</dbReference>
<feature type="transmembrane region" description="Helical" evidence="1">
    <location>
        <begin position="346"/>
        <end position="369"/>
    </location>
</feature>
<dbReference type="PANTHER" id="PTHR30188:SF3">
    <property type="entry name" value="ABC TRANSPORTER PERMEASE"/>
    <property type="match status" value="1"/>
</dbReference>
<keyword evidence="1" id="KW-0472">Membrane</keyword>
<feature type="transmembrane region" description="Helical" evidence="1">
    <location>
        <begin position="256"/>
        <end position="274"/>
    </location>
</feature>
<protein>
    <submittedName>
        <fullName evidence="2">ABC transporter permease</fullName>
    </submittedName>
</protein>
<dbReference type="EMBL" id="CP051152">
    <property type="protein sequence ID" value="QJQ06053.1"/>
    <property type="molecule type" value="Genomic_DNA"/>
</dbReference>
<dbReference type="Proteomes" id="UP000274350">
    <property type="component" value="Chromosome"/>
</dbReference>
<proteinExistence type="predicted"/>
<dbReference type="Pfam" id="PF02405">
    <property type="entry name" value="MlaE"/>
    <property type="match status" value="1"/>
</dbReference>
<dbReference type="GO" id="GO:0043190">
    <property type="term" value="C:ATP-binding cassette (ABC) transporter complex"/>
    <property type="evidence" value="ECO:0007669"/>
    <property type="project" value="InterPro"/>
</dbReference>
<sequence>MFREKPPTLTLIEHDPASAHVAGAWLVHMLSPKPVMNALSLQLQKAATEAELIWDLTQVSALDHIGAQMLWRAWGKQRPAQLILLPAQEGLFERLEQVSQLAIPIPPKPRLTRIMQLGTVMLGFLEHLLSFSVLLGQLILDLGRFIRHPLTGPWKELSANLFRTGFQALGITALVGMLIGVVLSYLSAQQLVTFGGDLFIVNILGMSIVRELGPMLAAILIAGRSGSAITAQLGVMRVTEELDAMRVMGIPQGYRLIMPKVLALAIAMPLIVIWTDVMALIGGMIAAQARLGMSPGFFIHKLPEAVSLANYWIGLGKGVVFGILIALVACHFGLRIKPNTESLGQGTTSSVVISITVVIIADAIFAIVFSKIGY</sequence>
<dbReference type="AlphaFoldDB" id="A0A6M4A4N4"/>
<keyword evidence="1" id="KW-1133">Transmembrane helix</keyword>
<reference evidence="2 3" key="1">
    <citation type="journal article" date="2019" name="Int. J. Syst. Evol. Microbiol.">
        <title>Undibacterium piscinae sp. nov., isolated from Korean shiner intestine.</title>
        <authorList>
            <person name="Lee S.Y."/>
            <person name="Kang W."/>
            <person name="Kim P.S."/>
            <person name="Kim H.S."/>
            <person name="Sung H."/>
            <person name="Shin N.R."/>
            <person name="Whon T.W."/>
            <person name="Yun J.H."/>
            <person name="Lee J.Y."/>
            <person name="Lee J.Y."/>
            <person name="Jung M.J."/>
            <person name="Jeong Y.S."/>
            <person name="Tak E.J."/>
            <person name="Han J.E."/>
            <person name="Hyun D.W."/>
            <person name="Kang M.S."/>
            <person name="Lee K.E."/>
            <person name="Lee B.H."/>
            <person name="Bae J.W."/>
        </authorList>
    </citation>
    <scope>NUCLEOTIDE SEQUENCE [LARGE SCALE GENOMIC DNA]</scope>
    <source>
        <strain evidence="2 3">S11R28</strain>
    </source>
</reference>
<organism evidence="2 3">
    <name type="scientific">Undibacterium piscinae</name>
    <dbReference type="NCBI Taxonomy" id="2495591"/>
    <lineage>
        <taxon>Bacteria</taxon>
        <taxon>Pseudomonadati</taxon>
        <taxon>Pseudomonadota</taxon>
        <taxon>Betaproteobacteria</taxon>
        <taxon>Burkholderiales</taxon>
        <taxon>Oxalobacteraceae</taxon>
        <taxon>Undibacterium</taxon>
    </lineage>
</organism>
<feature type="transmembrane region" description="Helical" evidence="1">
    <location>
        <begin position="117"/>
        <end position="140"/>
    </location>
</feature>
<dbReference type="InterPro" id="IPR030802">
    <property type="entry name" value="Permease_MalE"/>
</dbReference>
<evidence type="ECO:0000313" key="2">
    <source>
        <dbReference type="EMBL" id="QJQ06053.1"/>
    </source>
</evidence>
<dbReference type="OrthoDB" id="9810518at2"/>
<dbReference type="KEGG" id="upi:EJG51_009490"/>
<feature type="transmembrane region" description="Helical" evidence="1">
    <location>
        <begin position="311"/>
        <end position="334"/>
    </location>
</feature>
<keyword evidence="1" id="KW-0812">Transmembrane</keyword>
<keyword evidence="3" id="KW-1185">Reference proteome</keyword>
<dbReference type="PANTHER" id="PTHR30188">
    <property type="entry name" value="ABC TRANSPORTER PERMEASE PROTEIN-RELATED"/>
    <property type="match status" value="1"/>
</dbReference>